<dbReference type="InterPro" id="IPR052524">
    <property type="entry name" value="MFS_Cyanate_Porter"/>
</dbReference>
<feature type="transmembrane region" description="Helical" evidence="6">
    <location>
        <begin position="80"/>
        <end position="96"/>
    </location>
</feature>
<dbReference type="EMBL" id="LGRV01000003">
    <property type="protein sequence ID" value="KOS68465.1"/>
    <property type="molecule type" value="Genomic_DNA"/>
</dbReference>
<feature type="transmembrane region" description="Helical" evidence="6">
    <location>
        <begin position="49"/>
        <end position="68"/>
    </location>
</feature>
<dbReference type="Pfam" id="PF07690">
    <property type="entry name" value="MFS_1"/>
    <property type="match status" value="1"/>
</dbReference>
<evidence type="ECO:0000313" key="8">
    <source>
        <dbReference type="EMBL" id="KOS68465.1"/>
    </source>
</evidence>
<evidence type="ECO:0000256" key="4">
    <source>
        <dbReference type="ARBA" id="ARBA00022989"/>
    </source>
</evidence>
<sequence length="400" mass="43838">MRNKQWTVSMILIVVSIFFVALNTRPAVTAIGPLFNVLMESLQVSNTHISLLTSIPVFCMGLFAPLAVPLQKRLGTKGSIELLLIIIAIANGLRFVEESYSLLVVTSFAAGFAIAIIGPILNAYIKDKFPSRFTTVVGVYSFGIGAGATLSAGLTVSIYNAFDKSWTIALGGWVVLAIMALVIWLLWVPKEQVGKKEATITKHDKVRNPWKNGHAWMMLIFFGLQTALFFALMSWLPAMLQDKGFTLVVASAVLTFMSIVQLVGNITITMLMEKWSNRIAWLLSLSALGIVGFVLLWIGTGYMVWFAVFIIGIVLSGLFPIGLLLPLDEATNNMEANSWSSMVLSGGFMISAILPLLIGVLYDKTANHNITYAIFIIFMIGIIGITLLLRKNKNVKHATK</sequence>
<evidence type="ECO:0000256" key="1">
    <source>
        <dbReference type="ARBA" id="ARBA00004651"/>
    </source>
</evidence>
<evidence type="ECO:0000256" key="6">
    <source>
        <dbReference type="SAM" id="Phobius"/>
    </source>
</evidence>
<dbReference type="Gene3D" id="1.20.1250.20">
    <property type="entry name" value="MFS general substrate transporter like domains"/>
    <property type="match status" value="2"/>
</dbReference>
<keyword evidence="5 6" id="KW-0472">Membrane</keyword>
<feature type="transmembrane region" description="Helical" evidence="6">
    <location>
        <begin position="102"/>
        <end position="125"/>
    </location>
</feature>
<feature type="transmembrane region" description="Helical" evidence="6">
    <location>
        <begin position="339"/>
        <end position="358"/>
    </location>
</feature>
<evidence type="ECO:0000259" key="7">
    <source>
        <dbReference type="PROSITE" id="PS50850"/>
    </source>
</evidence>
<name>A0ABR5K0L8_9BACI</name>
<dbReference type="InterPro" id="IPR020846">
    <property type="entry name" value="MFS_dom"/>
</dbReference>
<proteinExistence type="predicted"/>
<accession>A0ABR5K0L8</accession>
<protein>
    <submittedName>
        <fullName evidence="8">Transporter</fullName>
    </submittedName>
</protein>
<dbReference type="InterPro" id="IPR011701">
    <property type="entry name" value="MFS"/>
</dbReference>
<feature type="transmembrane region" description="Helical" evidence="6">
    <location>
        <begin position="304"/>
        <end position="327"/>
    </location>
</feature>
<feature type="transmembrane region" description="Helical" evidence="6">
    <location>
        <begin position="215"/>
        <end position="238"/>
    </location>
</feature>
<feature type="transmembrane region" description="Helical" evidence="6">
    <location>
        <begin position="165"/>
        <end position="187"/>
    </location>
</feature>
<evidence type="ECO:0000256" key="3">
    <source>
        <dbReference type="ARBA" id="ARBA00022692"/>
    </source>
</evidence>
<keyword evidence="2" id="KW-0813">Transport</keyword>
<reference evidence="9" key="1">
    <citation type="submission" date="2015-07" db="EMBL/GenBank/DDBJ databases">
        <title>Fjat-14205 dsm 2895.</title>
        <authorList>
            <person name="Liu B."/>
            <person name="Wang J."/>
            <person name="Zhu Y."/>
            <person name="Liu G."/>
            <person name="Chen Q."/>
            <person name="Chen Z."/>
            <person name="Lan J."/>
            <person name="Che J."/>
            <person name="Ge C."/>
            <person name="Shi H."/>
            <person name="Pan Z."/>
            <person name="Liu X."/>
        </authorList>
    </citation>
    <scope>NUCLEOTIDE SEQUENCE [LARGE SCALE GENOMIC DNA]</scope>
    <source>
        <strain evidence="9">DSM 25560</strain>
    </source>
</reference>
<evidence type="ECO:0000256" key="5">
    <source>
        <dbReference type="ARBA" id="ARBA00023136"/>
    </source>
</evidence>
<comment type="subcellular location">
    <subcellularLocation>
        <location evidence="1">Cell membrane</location>
        <topology evidence="1">Multi-pass membrane protein</topology>
    </subcellularLocation>
</comment>
<keyword evidence="9" id="KW-1185">Reference proteome</keyword>
<keyword evidence="3 6" id="KW-0812">Transmembrane</keyword>
<dbReference type="Proteomes" id="UP000050668">
    <property type="component" value="Unassembled WGS sequence"/>
</dbReference>
<organism evidence="8 9">
    <name type="scientific">Lysinibacillus contaminans</name>
    <dbReference type="NCBI Taxonomy" id="1293441"/>
    <lineage>
        <taxon>Bacteria</taxon>
        <taxon>Bacillati</taxon>
        <taxon>Bacillota</taxon>
        <taxon>Bacilli</taxon>
        <taxon>Bacillales</taxon>
        <taxon>Bacillaceae</taxon>
        <taxon>Lysinibacillus</taxon>
    </lineage>
</organism>
<dbReference type="SUPFAM" id="SSF103473">
    <property type="entry name" value="MFS general substrate transporter"/>
    <property type="match status" value="1"/>
</dbReference>
<dbReference type="InterPro" id="IPR036259">
    <property type="entry name" value="MFS_trans_sf"/>
</dbReference>
<dbReference type="PROSITE" id="PS50850">
    <property type="entry name" value="MFS"/>
    <property type="match status" value="1"/>
</dbReference>
<feature type="transmembrane region" description="Helical" evidence="6">
    <location>
        <begin position="137"/>
        <end position="159"/>
    </location>
</feature>
<dbReference type="PANTHER" id="PTHR23523:SF2">
    <property type="entry name" value="2-NITROIMIDAZOLE TRANSPORTER"/>
    <property type="match status" value="1"/>
</dbReference>
<comment type="caution">
    <text evidence="8">The sequence shown here is derived from an EMBL/GenBank/DDBJ whole genome shotgun (WGS) entry which is preliminary data.</text>
</comment>
<dbReference type="PANTHER" id="PTHR23523">
    <property type="match status" value="1"/>
</dbReference>
<gene>
    <name evidence="8" type="ORF">AEA09_07800</name>
</gene>
<evidence type="ECO:0000313" key="9">
    <source>
        <dbReference type="Proteomes" id="UP000050668"/>
    </source>
</evidence>
<feature type="transmembrane region" description="Helical" evidence="6">
    <location>
        <begin position="244"/>
        <end position="267"/>
    </location>
</feature>
<feature type="transmembrane region" description="Helical" evidence="6">
    <location>
        <begin position="279"/>
        <end position="298"/>
    </location>
</feature>
<dbReference type="RefSeq" id="WP_053583292.1">
    <property type="nucleotide sequence ID" value="NZ_LGRV01000003.1"/>
</dbReference>
<evidence type="ECO:0000256" key="2">
    <source>
        <dbReference type="ARBA" id="ARBA00022448"/>
    </source>
</evidence>
<feature type="transmembrane region" description="Helical" evidence="6">
    <location>
        <begin position="370"/>
        <end position="389"/>
    </location>
</feature>
<feature type="domain" description="Major facilitator superfamily (MFS) profile" evidence="7">
    <location>
        <begin position="9"/>
        <end position="393"/>
    </location>
</feature>
<keyword evidence="4 6" id="KW-1133">Transmembrane helix</keyword>